<evidence type="ECO:0000313" key="1">
    <source>
        <dbReference type="EMBL" id="KAA1089568.1"/>
    </source>
</evidence>
<protein>
    <submittedName>
        <fullName evidence="1">Uncharacterized protein</fullName>
    </submittedName>
</protein>
<accession>A0A5B0NNR4</accession>
<dbReference type="AlphaFoldDB" id="A0A5B0NNR4"/>
<gene>
    <name evidence="1" type="ORF">PGT21_022459</name>
</gene>
<dbReference type="OrthoDB" id="3232518at2759"/>
<dbReference type="EMBL" id="VSWC01000093">
    <property type="protein sequence ID" value="KAA1089568.1"/>
    <property type="molecule type" value="Genomic_DNA"/>
</dbReference>
<sequence>MIRRSSSQYTSPTKIIPKKDPSALPHWVCDYRTLNSLTVRNWSPLPNVDELVRTVATGKVFSTHSGSRIAWLVEALPPHGLDGCLSDSMVIFEIYQQITKCVSNLSHSCSTASPALTLCIASAGTLDSTLLKKYVAAANLKASLPVLSKNLPPYYVTCAPLESLVPQCLMIPKPLRSHGQRKTLSSSVKKQFCGS</sequence>
<dbReference type="InterPro" id="IPR043128">
    <property type="entry name" value="Rev_trsase/Diguanyl_cyclase"/>
</dbReference>
<evidence type="ECO:0000313" key="2">
    <source>
        <dbReference type="Proteomes" id="UP000324748"/>
    </source>
</evidence>
<reference evidence="1 2" key="1">
    <citation type="submission" date="2019-05" db="EMBL/GenBank/DDBJ databases">
        <title>Emergence of the Ug99 lineage of the wheat stem rust pathogen through somatic hybridization.</title>
        <authorList>
            <person name="Li F."/>
            <person name="Upadhyaya N.M."/>
            <person name="Sperschneider J."/>
            <person name="Matny O."/>
            <person name="Nguyen-Phuc H."/>
            <person name="Mago R."/>
            <person name="Raley C."/>
            <person name="Miller M.E."/>
            <person name="Silverstein K.A.T."/>
            <person name="Henningsen E."/>
            <person name="Hirsch C.D."/>
            <person name="Visser B."/>
            <person name="Pretorius Z.A."/>
            <person name="Steffenson B.J."/>
            <person name="Schwessinger B."/>
            <person name="Dodds P.N."/>
            <person name="Figueroa M."/>
        </authorList>
    </citation>
    <scope>NUCLEOTIDE SEQUENCE [LARGE SCALE GENOMIC DNA]</scope>
    <source>
        <strain evidence="1">21-0</strain>
    </source>
</reference>
<proteinExistence type="predicted"/>
<dbReference type="Proteomes" id="UP000324748">
    <property type="component" value="Unassembled WGS sequence"/>
</dbReference>
<organism evidence="1 2">
    <name type="scientific">Puccinia graminis f. sp. tritici</name>
    <dbReference type="NCBI Taxonomy" id="56615"/>
    <lineage>
        <taxon>Eukaryota</taxon>
        <taxon>Fungi</taxon>
        <taxon>Dikarya</taxon>
        <taxon>Basidiomycota</taxon>
        <taxon>Pucciniomycotina</taxon>
        <taxon>Pucciniomycetes</taxon>
        <taxon>Pucciniales</taxon>
        <taxon>Pucciniaceae</taxon>
        <taxon>Puccinia</taxon>
    </lineage>
</organism>
<comment type="caution">
    <text evidence="1">The sequence shown here is derived from an EMBL/GenBank/DDBJ whole genome shotgun (WGS) entry which is preliminary data.</text>
</comment>
<dbReference type="InterPro" id="IPR043502">
    <property type="entry name" value="DNA/RNA_pol_sf"/>
</dbReference>
<keyword evidence="2" id="KW-1185">Reference proteome</keyword>
<dbReference type="SUPFAM" id="SSF56672">
    <property type="entry name" value="DNA/RNA polymerases"/>
    <property type="match status" value="1"/>
</dbReference>
<dbReference type="Gene3D" id="3.30.70.270">
    <property type="match status" value="1"/>
</dbReference>
<dbReference type="Gene3D" id="3.10.10.10">
    <property type="entry name" value="HIV Type 1 Reverse Transcriptase, subunit A, domain 1"/>
    <property type="match status" value="1"/>
</dbReference>
<name>A0A5B0NNR4_PUCGR</name>